<evidence type="ECO:0000259" key="2">
    <source>
        <dbReference type="PROSITE" id="PS50110"/>
    </source>
</evidence>
<dbReference type="Gene3D" id="3.40.50.2300">
    <property type="match status" value="1"/>
</dbReference>
<keyword evidence="1" id="KW-0597">Phosphoprotein</keyword>
<gene>
    <name evidence="3" type="ORF">H9Q80_04335</name>
</gene>
<dbReference type="Proteomes" id="UP000515856">
    <property type="component" value="Chromosome"/>
</dbReference>
<dbReference type="GO" id="GO:0000160">
    <property type="term" value="P:phosphorelay signal transduction system"/>
    <property type="evidence" value="ECO:0007669"/>
    <property type="project" value="InterPro"/>
</dbReference>
<dbReference type="Gene3D" id="2.40.50.1020">
    <property type="entry name" value="LytTr DNA-binding domain"/>
    <property type="match status" value="1"/>
</dbReference>
<dbReference type="SUPFAM" id="SSF52172">
    <property type="entry name" value="CheY-like"/>
    <property type="match status" value="1"/>
</dbReference>
<dbReference type="SMART" id="SM00448">
    <property type="entry name" value="REC"/>
    <property type="match status" value="1"/>
</dbReference>
<name>A0A7G9GQV4_9FIRM</name>
<feature type="domain" description="Response regulatory" evidence="2">
    <location>
        <begin position="2"/>
        <end position="111"/>
    </location>
</feature>
<feature type="modified residue" description="4-aspartylphosphate" evidence="1">
    <location>
        <position position="50"/>
    </location>
</feature>
<dbReference type="PROSITE" id="PS50110">
    <property type="entry name" value="RESPONSE_REGULATORY"/>
    <property type="match status" value="1"/>
</dbReference>
<dbReference type="SMART" id="SM00850">
    <property type="entry name" value="LytTR"/>
    <property type="match status" value="1"/>
</dbReference>
<dbReference type="Pfam" id="PF00072">
    <property type="entry name" value="Response_reg"/>
    <property type="match status" value="1"/>
</dbReference>
<accession>A0A7G9GQV4</accession>
<organism evidence="3 4">
    <name type="scientific">[Eubacterium] hominis</name>
    <dbReference type="NCBI Taxonomy" id="2764325"/>
    <lineage>
        <taxon>Bacteria</taxon>
        <taxon>Bacillati</taxon>
        <taxon>Bacillota</taxon>
        <taxon>Erysipelotrichia</taxon>
        <taxon>Erysipelotrichales</taxon>
        <taxon>Erysipelotrichaceae</taxon>
        <taxon>Amedibacillus</taxon>
    </lineage>
</organism>
<sequence>MKIAVIDDNTSICKKITYILSPFEEFQITTFSSIAAYEADECFYDLLLLDIELPDENGIAYIENAPVKHKLVIYISSHEEWMVDSFNPNVIGFIGKNVLEEALLPKVKKAKKYLDNMKQYDFVTMDGNIKVYENSILEIYLDYTSVYLNLQNEKKPIRLNLRSLKELENQKLSDNFIKINRQTIINIQKIQQVLSKEHKVLLINGKEYAVTRGFWKDFIIRYQAKRYLYD</sequence>
<dbReference type="EMBL" id="CP060636">
    <property type="protein sequence ID" value="QNM13186.1"/>
    <property type="molecule type" value="Genomic_DNA"/>
</dbReference>
<evidence type="ECO:0000313" key="4">
    <source>
        <dbReference type="Proteomes" id="UP000515856"/>
    </source>
</evidence>
<dbReference type="InterPro" id="IPR011006">
    <property type="entry name" value="CheY-like_superfamily"/>
</dbReference>
<reference evidence="3 4" key="1">
    <citation type="submission" date="2020-08" db="EMBL/GenBank/DDBJ databases">
        <authorList>
            <person name="Liu C."/>
            <person name="Sun Q."/>
        </authorList>
    </citation>
    <scope>NUCLEOTIDE SEQUENCE [LARGE SCALE GENOMIC DNA]</scope>
    <source>
        <strain evidence="3 4">NSJ-61</strain>
    </source>
</reference>
<dbReference type="InterPro" id="IPR001789">
    <property type="entry name" value="Sig_transdc_resp-reg_receiver"/>
</dbReference>
<dbReference type="KEGG" id="ehn:H9Q80_04335"/>
<dbReference type="RefSeq" id="WP_117455010.1">
    <property type="nucleotide sequence ID" value="NZ_CP060636.1"/>
</dbReference>
<dbReference type="Pfam" id="PF04397">
    <property type="entry name" value="LytTR"/>
    <property type="match status" value="1"/>
</dbReference>
<dbReference type="GO" id="GO:0003677">
    <property type="term" value="F:DNA binding"/>
    <property type="evidence" value="ECO:0007669"/>
    <property type="project" value="InterPro"/>
</dbReference>
<evidence type="ECO:0000256" key="1">
    <source>
        <dbReference type="PROSITE-ProRule" id="PRU00169"/>
    </source>
</evidence>
<protein>
    <submittedName>
        <fullName evidence="3">Response regulator transcription factor</fullName>
    </submittedName>
</protein>
<dbReference type="AlphaFoldDB" id="A0A7G9GQV4"/>
<dbReference type="CDD" id="cd00156">
    <property type="entry name" value="REC"/>
    <property type="match status" value="1"/>
</dbReference>
<proteinExistence type="predicted"/>
<evidence type="ECO:0000313" key="3">
    <source>
        <dbReference type="EMBL" id="QNM13186.1"/>
    </source>
</evidence>
<keyword evidence="4" id="KW-1185">Reference proteome</keyword>
<dbReference type="InterPro" id="IPR007492">
    <property type="entry name" value="LytTR_DNA-bd_dom"/>
</dbReference>